<name>M0MN94_9EURY</name>
<dbReference type="STRING" id="1227454.C446_00360"/>
<organism evidence="1 2">
    <name type="scientific">Halobiforma nitratireducens JCM 10879</name>
    <dbReference type="NCBI Taxonomy" id="1227454"/>
    <lineage>
        <taxon>Archaea</taxon>
        <taxon>Methanobacteriati</taxon>
        <taxon>Methanobacteriota</taxon>
        <taxon>Stenosarchaea group</taxon>
        <taxon>Halobacteria</taxon>
        <taxon>Halobacteriales</taxon>
        <taxon>Natrialbaceae</taxon>
        <taxon>Halobiforma</taxon>
    </lineage>
</organism>
<sequence>MWVFDATPLIYLAKVDQLRILAHLEGERYIPTRVYDEVVTTGLEEGYPDARRIEHCVSDGLFEVISVEETELTKRLRHNPNLSEPDIAVLACAHSRDGIAVMDEAYGRTAAEVADIETKGTAYLVLLAAKRGDLSVAEARETIDSIMEAGWHCAPDLYAKLIRKLEHLDA</sequence>
<dbReference type="Pfam" id="PF11848">
    <property type="entry name" value="DUF3368"/>
    <property type="match status" value="1"/>
</dbReference>
<evidence type="ECO:0000313" key="2">
    <source>
        <dbReference type="Proteomes" id="UP000011607"/>
    </source>
</evidence>
<protein>
    <recommendedName>
        <fullName evidence="3">Nucleic acid-binding protein</fullName>
    </recommendedName>
</protein>
<dbReference type="Proteomes" id="UP000011607">
    <property type="component" value="Unassembled WGS sequence"/>
</dbReference>
<dbReference type="eggNOG" id="arCOG00717">
    <property type="taxonomic scope" value="Archaea"/>
</dbReference>
<accession>M0MN94</accession>
<dbReference type="AlphaFoldDB" id="M0MN94"/>
<proteinExistence type="predicted"/>
<evidence type="ECO:0000313" key="1">
    <source>
        <dbReference type="EMBL" id="EMA47121.1"/>
    </source>
</evidence>
<dbReference type="EMBL" id="AOMA01000003">
    <property type="protein sequence ID" value="EMA47121.1"/>
    <property type="molecule type" value="Genomic_DNA"/>
</dbReference>
<dbReference type="PANTHER" id="PTHR39550:SF1">
    <property type="entry name" value="SLL0658 PROTEIN"/>
    <property type="match status" value="1"/>
</dbReference>
<dbReference type="PANTHER" id="PTHR39550">
    <property type="entry name" value="SLL0658 PROTEIN"/>
    <property type="match status" value="1"/>
</dbReference>
<dbReference type="InterPro" id="IPR021799">
    <property type="entry name" value="PIN-like_prokaryotic"/>
</dbReference>
<keyword evidence="2" id="KW-1185">Reference proteome</keyword>
<evidence type="ECO:0008006" key="3">
    <source>
        <dbReference type="Google" id="ProtNLM"/>
    </source>
</evidence>
<gene>
    <name evidence="1" type="ORF">C446_00360</name>
</gene>
<dbReference type="RefSeq" id="WP_006671048.1">
    <property type="nucleotide sequence ID" value="NZ_AOMA01000003.1"/>
</dbReference>
<comment type="caution">
    <text evidence="1">The sequence shown here is derived from an EMBL/GenBank/DDBJ whole genome shotgun (WGS) entry which is preliminary data.</text>
</comment>
<dbReference type="OrthoDB" id="323844at2157"/>
<reference evidence="1 2" key="1">
    <citation type="journal article" date="2014" name="PLoS Genet.">
        <title>Phylogenetically driven sequencing of extremely halophilic archaea reveals strategies for static and dynamic osmo-response.</title>
        <authorList>
            <person name="Becker E.A."/>
            <person name="Seitzer P.M."/>
            <person name="Tritt A."/>
            <person name="Larsen D."/>
            <person name="Krusor M."/>
            <person name="Yao A.I."/>
            <person name="Wu D."/>
            <person name="Madern D."/>
            <person name="Eisen J.A."/>
            <person name="Darling A.E."/>
            <person name="Facciotti M.T."/>
        </authorList>
    </citation>
    <scope>NUCLEOTIDE SEQUENCE [LARGE SCALE GENOMIC DNA]</scope>
    <source>
        <strain evidence="1 2">JCM 10879</strain>
    </source>
</reference>